<accession>A0ABS2D812</accession>
<dbReference type="EC" id="3.1.-.-" evidence="5"/>
<gene>
    <name evidence="5" type="primary">vapC</name>
    <name evidence="7" type="ORF">ILT43_11895</name>
</gene>
<dbReference type="RefSeq" id="WP_204199173.1">
    <property type="nucleotide sequence ID" value="NZ_JAFEMC010000003.1"/>
</dbReference>
<proteinExistence type="inferred from homology"/>
<dbReference type="Gene3D" id="3.40.50.1010">
    <property type="entry name" value="5'-nuclease"/>
    <property type="match status" value="1"/>
</dbReference>
<dbReference type="CDD" id="cd09874">
    <property type="entry name" value="PIN_MT3492-like"/>
    <property type="match status" value="1"/>
</dbReference>
<keyword evidence="8" id="KW-1185">Reference proteome</keyword>
<keyword evidence="1 5" id="KW-1277">Toxin-antitoxin system</keyword>
<evidence type="ECO:0000313" key="8">
    <source>
        <dbReference type="Proteomes" id="UP000763641"/>
    </source>
</evidence>
<dbReference type="InterPro" id="IPR002716">
    <property type="entry name" value="PIN_dom"/>
</dbReference>
<feature type="binding site" evidence="5">
    <location>
        <position position="104"/>
    </location>
    <ligand>
        <name>Mg(2+)</name>
        <dbReference type="ChEBI" id="CHEBI:18420"/>
    </ligand>
</feature>
<keyword evidence="5" id="KW-0460">Magnesium</keyword>
<keyword evidence="3 5" id="KW-0479">Metal-binding</keyword>
<organism evidence="7 8">
    <name type="scientific">Sphingomonas longa</name>
    <dbReference type="NCBI Taxonomy" id="2778730"/>
    <lineage>
        <taxon>Bacteria</taxon>
        <taxon>Pseudomonadati</taxon>
        <taxon>Pseudomonadota</taxon>
        <taxon>Alphaproteobacteria</taxon>
        <taxon>Sphingomonadales</taxon>
        <taxon>Sphingomonadaceae</taxon>
        <taxon>Sphingomonas</taxon>
    </lineage>
</organism>
<keyword evidence="5" id="KW-0800">Toxin</keyword>
<comment type="similarity">
    <text evidence="5">Belongs to the PINc/VapC protein family.</text>
</comment>
<evidence type="ECO:0000259" key="6">
    <source>
        <dbReference type="Pfam" id="PF01850"/>
    </source>
</evidence>
<feature type="domain" description="PIN" evidence="6">
    <location>
        <begin position="2"/>
        <end position="129"/>
    </location>
</feature>
<dbReference type="Proteomes" id="UP000763641">
    <property type="component" value="Unassembled WGS sequence"/>
</dbReference>
<dbReference type="HAMAP" id="MF_00265">
    <property type="entry name" value="VapC_Nob1"/>
    <property type="match status" value="1"/>
</dbReference>
<reference evidence="7 8" key="1">
    <citation type="submission" date="2020-12" db="EMBL/GenBank/DDBJ databases">
        <title>Sphingomonas sp.</title>
        <authorList>
            <person name="Kim M.K."/>
        </authorList>
    </citation>
    <scope>NUCLEOTIDE SEQUENCE [LARGE SCALE GENOMIC DNA]</scope>
    <source>
        <strain evidence="7 8">BT552</strain>
    </source>
</reference>
<dbReference type="InterPro" id="IPR022907">
    <property type="entry name" value="VapC_family"/>
</dbReference>
<dbReference type="EMBL" id="JAFEMC010000003">
    <property type="protein sequence ID" value="MBM6577074.1"/>
    <property type="molecule type" value="Genomic_DNA"/>
</dbReference>
<comment type="cofactor">
    <cofactor evidence="5">
        <name>Mg(2+)</name>
        <dbReference type="ChEBI" id="CHEBI:18420"/>
    </cofactor>
</comment>
<dbReference type="SUPFAM" id="SSF88723">
    <property type="entry name" value="PIN domain-like"/>
    <property type="match status" value="1"/>
</dbReference>
<evidence type="ECO:0000256" key="3">
    <source>
        <dbReference type="ARBA" id="ARBA00022723"/>
    </source>
</evidence>
<keyword evidence="4 5" id="KW-0378">Hydrolase</keyword>
<comment type="caution">
    <text evidence="7">The sequence shown here is derived from an EMBL/GenBank/DDBJ whole genome shotgun (WGS) entry which is preliminary data.</text>
</comment>
<comment type="function">
    <text evidence="5">Toxic component of a toxin-antitoxin (TA) system. An RNase.</text>
</comment>
<evidence type="ECO:0000256" key="2">
    <source>
        <dbReference type="ARBA" id="ARBA00022722"/>
    </source>
</evidence>
<evidence type="ECO:0000313" key="7">
    <source>
        <dbReference type="EMBL" id="MBM6577074.1"/>
    </source>
</evidence>
<protein>
    <recommendedName>
        <fullName evidence="5">Ribonuclease VapC</fullName>
        <shortName evidence="5">RNase VapC</shortName>
        <ecNumber evidence="5">3.1.-.-</ecNumber>
    </recommendedName>
    <alternativeName>
        <fullName evidence="5">Toxin VapC</fullName>
    </alternativeName>
</protein>
<sequence length="141" mass="15039">MIYCDTSLLVAALTSEAHSAIARSWLLAQDRGALAISDWTLTEFSSAIAMKFRRGAIDRVFRDIVEHAWTNLRADFALIPLGAKDFLAAADLVDAGPKGLRAGDALHMAAVLNARCDLATFDIDFAAAATSLGVPVHPARS</sequence>
<evidence type="ECO:0000256" key="4">
    <source>
        <dbReference type="ARBA" id="ARBA00022801"/>
    </source>
</evidence>
<evidence type="ECO:0000256" key="5">
    <source>
        <dbReference type="HAMAP-Rule" id="MF_00265"/>
    </source>
</evidence>
<name>A0ABS2D812_9SPHN</name>
<evidence type="ECO:0000256" key="1">
    <source>
        <dbReference type="ARBA" id="ARBA00022649"/>
    </source>
</evidence>
<feature type="binding site" evidence="5">
    <location>
        <position position="5"/>
    </location>
    <ligand>
        <name>Mg(2+)</name>
        <dbReference type="ChEBI" id="CHEBI:18420"/>
    </ligand>
</feature>
<dbReference type="InterPro" id="IPR029060">
    <property type="entry name" value="PIN-like_dom_sf"/>
</dbReference>
<keyword evidence="2 5" id="KW-0540">Nuclease</keyword>
<dbReference type="Pfam" id="PF01850">
    <property type="entry name" value="PIN"/>
    <property type="match status" value="1"/>
</dbReference>